<proteinExistence type="predicted"/>
<evidence type="ECO:0000313" key="2">
    <source>
        <dbReference type="Proteomes" id="UP001383192"/>
    </source>
</evidence>
<keyword evidence="2" id="KW-1185">Reference proteome</keyword>
<evidence type="ECO:0000313" key="1">
    <source>
        <dbReference type="EMBL" id="KAK7039098.1"/>
    </source>
</evidence>
<protein>
    <recommendedName>
        <fullName evidence="3">Protein kinase domain-containing protein</fullName>
    </recommendedName>
</protein>
<dbReference type="AlphaFoldDB" id="A0AAW0CLJ2"/>
<accession>A0AAW0CLJ2</accession>
<name>A0AAW0CLJ2_9AGAR</name>
<organism evidence="1 2">
    <name type="scientific">Paramarasmius palmivorus</name>
    <dbReference type="NCBI Taxonomy" id="297713"/>
    <lineage>
        <taxon>Eukaryota</taxon>
        <taxon>Fungi</taxon>
        <taxon>Dikarya</taxon>
        <taxon>Basidiomycota</taxon>
        <taxon>Agaricomycotina</taxon>
        <taxon>Agaricomycetes</taxon>
        <taxon>Agaricomycetidae</taxon>
        <taxon>Agaricales</taxon>
        <taxon>Marasmiineae</taxon>
        <taxon>Marasmiaceae</taxon>
        <taxon>Paramarasmius</taxon>
    </lineage>
</organism>
<evidence type="ECO:0008006" key="3">
    <source>
        <dbReference type="Google" id="ProtNLM"/>
    </source>
</evidence>
<dbReference type="EMBL" id="JAYKXP010000040">
    <property type="protein sequence ID" value="KAK7039098.1"/>
    <property type="molecule type" value="Genomic_DNA"/>
</dbReference>
<comment type="caution">
    <text evidence="1">The sequence shown here is derived from an EMBL/GenBank/DDBJ whole genome shotgun (WGS) entry which is preliminary data.</text>
</comment>
<gene>
    <name evidence="1" type="ORF">VNI00_010271</name>
</gene>
<dbReference type="Proteomes" id="UP001383192">
    <property type="component" value="Unassembled WGS sequence"/>
</dbReference>
<sequence length="295" mass="34285">MDPFDPNDQDSISEYRDAMYRLRYAAWDKPLRVGQLIQLCLKQPTKSVHGRDLPKLPFGFEHEYVLRRPLQNDPVKFQPRSYVWIAVPFIPEVPGTEVVLKFIPPSHQALPGKDIVPHRWVPPAIITQCQAEAYERLDYLQGESIPYCFGGFEGCKDIETPWGESVYLIAMEYIPAPFVESVDAIGDTTVFLDILQSAVTALLSAHEKVIAHHNLDETNVRFDAFRNKVVFIGWKNDLAYNNSRSAFTSSCMDDTCRLFHLFFQYKVHRQDMTRTIRENACLREVFKHSWRQWEK</sequence>
<reference evidence="1 2" key="1">
    <citation type="submission" date="2024-01" db="EMBL/GenBank/DDBJ databases">
        <title>A draft genome for a cacao thread blight-causing isolate of Paramarasmius palmivorus.</title>
        <authorList>
            <person name="Baruah I.K."/>
            <person name="Bukari Y."/>
            <person name="Amoako-Attah I."/>
            <person name="Meinhardt L.W."/>
            <person name="Bailey B.A."/>
            <person name="Cohen S.P."/>
        </authorList>
    </citation>
    <scope>NUCLEOTIDE SEQUENCE [LARGE SCALE GENOMIC DNA]</scope>
    <source>
        <strain evidence="1 2">GH-12</strain>
    </source>
</reference>